<dbReference type="PIRSF" id="PIRSF017082">
    <property type="entry name" value="YflP"/>
    <property type="match status" value="1"/>
</dbReference>
<dbReference type="Gene3D" id="3.40.190.150">
    <property type="entry name" value="Bordetella uptake gene, domain 1"/>
    <property type="match status" value="1"/>
</dbReference>
<name>A0ABS5ETZ3_9PROT</name>
<sequence>MQPPLFRRELLAGFGAAALTGTATPASAQPAAWPDRMVTLFVPLAAGSTADIMARIVAPEIAARIGQTLVIDNRPAAGGTVVLAQVARSTDLASAVLITMSTQAISPFLYGNPGYDPVADFTPVAPAVNVANALIVNPQGPHTSLAALIDAARRNPGWITYSSGGSGTTHHLSGALLAAAERLELVHVPYRGAPQGVNAVAAGEVDFGYFNLPSVIEMIQAGRLRGLAVTSPERSPFLPELPTQDELGLQGCQMVFWMGFGLPARIPAAGVERFAAAVNAALALPEVQERLRRAGFELAPSITRPQFAAMIASDIARLGPVARAVARVD</sequence>
<evidence type="ECO:0000313" key="4">
    <source>
        <dbReference type="Proteomes" id="UP001196870"/>
    </source>
</evidence>
<accession>A0ABS5ETZ3</accession>
<dbReference type="InterPro" id="IPR006311">
    <property type="entry name" value="TAT_signal"/>
</dbReference>
<evidence type="ECO:0000313" key="3">
    <source>
        <dbReference type="EMBL" id="MBR0663770.1"/>
    </source>
</evidence>
<gene>
    <name evidence="3" type="ORF">GXW71_05300</name>
</gene>
<dbReference type="Gene3D" id="3.40.190.10">
    <property type="entry name" value="Periplasmic binding protein-like II"/>
    <property type="match status" value="1"/>
</dbReference>
<proteinExistence type="inferred from homology"/>
<keyword evidence="2" id="KW-0732">Signal</keyword>
<feature type="signal peptide" evidence="2">
    <location>
        <begin position="1"/>
        <end position="28"/>
    </location>
</feature>
<evidence type="ECO:0000256" key="1">
    <source>
        <dbReference type="ARBA" id="ARBA00006987"/>
    </source>
</evidence>
<dbReference type="Proteomes" id="UP001196870">
    <property type="component" value="Unassembled WGS sequence"/>
</dbReference>
<comment type="similarity">
    <text evidence="1">Belongs to the UPF0065 (bug) family.</text>
</comment>
<comment type="caution">
    <text evidence="3">The sequence shown here is derived from an EMBL/GenBank/DDBJ whole genome shotgun (WGS) entry which is preliminary data.</text>
</comment>
<reference evidence="4" key="1">
    <citation type="journal article" date="2021" name="Syst. Appl. Microbiol.">
        <title>Roseomonas hellenica sp. nov., isolated from roots of wild-growing Alkanna tinctoria.</title>
        <authorList>
            <person name="Rat A."/>
            <person name="Naranjo H.D."/>
            <person name="Lebbe L."/>
            <person name="Cnockaert M."/>
            <person name="Krigas N."/>
            <person name="Grigoriadou K."/>
            <person name="Maloupa E."/>
            <person name="Willems A."/>
        </authorList>
    </citation>
    <scope>NUCLEOTIDE SEQUENCE [LARGE SCALE GENOMIC DNA]</scope>
    <source>
        <strain evidence="4">LMG 31523</strain>
    </source>
</reference>
<dbReference type="PANTHER" id="PTHR42928">
    <property type="entry name" value="TRICARBOXYLATE-BINDING PROTEIN"/>
    <property type="match status" value="1"/>
</dbReference>
<organism evidence="3 4">
    <name type="scientific">Plastoroseomonas hellenica</name>
    <dbReference type="NCBI Taxonomy" id="2687306"/>
    <lineage>
        <taxon>Bacteria</taxon>
        <taxon>Pseudomonadati</taxon>
        <taxon>Pseudomonadota</taxon>
        <taxon>Alphaproteobacteria</taxon>
        <taxon>Acetobacterales</taxon>
        <taxon>Acetobacteraceae</taxon>
        <taxon>Plastoroseomonas</taxon>
    </lineage>
</organism>
<dbReference type="SUPFAM" id="SSF53850">
    <property type="entry name" value="Periplasmic binding protein-like II"/>
    <property type="match status" value="1"/>
</dbReference>
<dbReference type="Pfam" id="PF03401">
    <property type="entry name" value="TctC"/>
    <property type="match status" value="1"/>
</dbReference>
<feature type="chain" id="PRO_5046464791" evidence="2">
    <location>
        <begin position="29"/>
        <end position="329"/>
    </location>
</feature>
<dbReference type="InterPro" id="IPR042100">
    <property type="entry name" value="Bug_dom1"/>
</dbReference>
<protein>
    <submittedName>
        <fullName evidence="3">Tripartite tricarboxylate transporter substrate binding protein</fullName>
    </submittedName>
</protein>
<dbReference type="RefSeq" id="WP_211851368.1">
    <property type="nucleotide sequence ID" value="NZ_JAAGBB010000005.1"/>
</dbReference>
<keyword evidence="4" id="KW-1185">Reference proteome</keyword>
<evidence type="ECO:0000256" key="2">
    <source>
        <dbReference type="SAM" id="SignalP"/>
    </source>
</evidence>
<dbReference type="EMBL" id="JAAGBB010000005">
    <property type="protein sequence ID" value="MBR0663770.1"/>
    <property type="molecule type" value="Genomic_DNA"/>
</dbReference>
<dbReference type="InterPro" id="IPR005064">
    <property type="entry name" value="BUG"/>
</dbReference>
<dbReference type="PROSITE" id="PS51318">
    <property type="entry name" value="TAT"/>
    <property type="match status" value="1"/>
</dbReference>
<dbReference type="PANTHER" id="PTHR42928:SF5">
    <property type="entry name" value="BLR1237 PROTEIN"/>
    <property type="match status" value="1"/>
</dbReference>